<evidence type="ECO:0000256" key="1">
    <source>
        <dbReference type="SAM" id="MobiDB-lite"/>
    </source>
</evidence>
<sequence length="228" mass="23594">MTGNPDHPVAAPGKLPATGAVDSKKEGEGADDTPKNETPIPVCTFCGTSMPNKARLCPNCDRWQFSGGWLISQISLGDIALYGSIVVVLWSSFNIALTGKKAKFDATPLSCSAFAADVFIGNTGTTRGILLTATVTPVGDGAAGKTYSAQIVHSDGQKHLSLAPEADGVITVSLAGSADSDRGEFAVSSAALPNCTVTIELEAIHRPNGSTISIPIPKACPCFDFRKD</sequence>
<gene>
    <name evidence="3" type="ORF">SAMN04515673_1064</name>
</gene>
<dbReference type="OrthoDB" id="10008624at2"/>
<evidence type="ECO:0000313" key="3">
    <source>
        <dbReference type="EMBL" id="SFR10126.1"/>
    </source>
</evidence>
<dbReference type="EMBL" id="FOYI01000006">
    <property type="protein sequence ID" value="SFR10126.1"/>
    <property type="molecule type" value="Genomic_DNA"/>
</dbReference>
<reference evidence="3 4" key="1">
    <citation type="submission" date="2016-10" db="EMBL/GenBank/DDBJ databases">
        <authorList>
            <person name="de Groot N.N."/>
        </authorList>
    </citation>
    <scope>NUCLEOTIDE SEQUENCE [LARGE SCALE GENOMIC DNA]</scope>
    <source>
        <strain evidence="4">KMM 9023,NRIC 0796,JCM 17311,KCTC 23692</strain>
    </source>
</reference>
<proteinExistence type="predicted"/>
<evidence type="ECO:0000313" key="4">
    <source>
        <dbReference type="Proteomes" id="UP000199302"/>
    </source>
</evidence>
<dbReference type="RefSeq" id="WP_092080062.1">
    <property type="nucleotide sequence ID" value="NZ_FOYI01000006.1"/>
</dbReference>
<accession>A0A1I6DXI1</accession>
<protein>
    <submittedName>
        <fullName evidence="3">Uncharacterized protein</fullName>
    </submittedName>
</protein>
<keyword evidence="2" id="KW-0472">Membrane</keyword>
<evidence type="ECO:0000256" key="2">
    <source>
        <dbReference type="SAM" id="Phobius"/>
    </source>
</evidence>
<keyword evidence="2" id="KW-0812">Transmembrane</keyword>
<feature type="region of interest" description="Disordered" evidence="1">
    <location>
        <begin position="1"/>
        <end position="36"/>
    </location>
</feature>
<keyword evidence="2" id="KW-1133">Transmembrane helix</keyword>
<dbReference type="Proteomes" id="UP000199302">
    <property type="component" value="Unassembled WGS sequence"/>
</dbReference>
<keyword evidence="4" id="KW-1185">Reference proteome</keyword>
<dbReference type="STRING" id="871652.SAMN04515673_1064"/>
<organism evidence="3 4">
    <name type="scientific">Poseidonocella sedimentorum</name>
    <dbReference type="NCBI Taxonomy" id="871652"/>
    <lineage>
        <taxon>Bacteria</taxon>
        <taxon>Pseudomonadati</taxon>
        <taxon>Pseudomonadota</taxon>
        <taxon>Alphaproteobacteria</taxon>
        <taxon>Rhodobacterales</taxon>
        <taxon>Roseobacteraceae</taxon>
        <taxon>Poseidonocella</taxon>
    </lineage>
</organism>
<name>A0A1I6DXI1_9RHOB</name>
<feature type="transmembrane region" description="Helical" evidence="2">
    <location>
        <begin position="79"/>
        <end position="97"/>
    </location>
</feature>
<dbReference type="AlphaFoldDB" id="A0A1I6DXI1"/>
<feature type="compositionally biased region" description="Basic and acidic residues" evidence="1">
    <location>
        <begin position="22"/>
        <end position="35"/>
    </location>
</feature>